<gene>
    <name evidence="3" type="ORF">AB8998_01595</name>
</gene>
<sequence length="296" mass="32925">MTGPPKEVEAGAPHHQDRPSTKLSTHDSADNLNATGNATSTALSANAARVLTDRIKVGVEAVWELVKQAYEQRAWNALGYTSWDDYCTREFGATRLRLPREERAEVVASLRESGLSIRAIASATGDHYSTISRELGRVANATPGPEPECDGKCATDECVGPEESPSADLDDFAKANEAYPQPRQITGIDGKRYEPKPSQPQAQKPRRKPITDQFRRAVYDLKKAAERIHRLTADDRFDRNRQELVTQNLNDLLQVVNDLDDDLWHLSHHDRAASEPDEPSLDDPEIVRRLVRGDVG</sequence>
<reference evidence="3 4" key="1">
    <citation type="submission" date="2024-08" db="EMBL/GenBank/DDBJ databases">
        <title>Mycobacterium servetensis sp. nov., a novel rapid-growing mycobacterial species recovered from a human patient in Zaragoza, Spain.</title>
        <authorList>
            <person name="Tristancho-Baro A.I."/>
            <person name="Buenestado-Serrano S."/>
            <person name="Garcia De Viedma D."/>
            <person name="Milagro-Beamonte A."/>
            <person name="Burillo N."/>
            <person name="Sanz S."/>
            <person name="Lopez-Calleja A.I."/>
            <person name="Penas-Utrilla D."/>
            <person name="Guardingo M."/>
            <person name="Garcia M.J."/>
            <person name="Vinuelas-Bayon J."/>
        </authorList>
    </citation>
    <scope>NUCLEOTIDE SEQUENCE [LARGE SCALE GENOMIC DNA]</scope>
    <source>
        <strain evidence="4">HUMS_12744610</strain>
    </source>
</reference>
<feature type="domain" description="Transposase IS30-like HTH" evidence="2">
    <location>
        <begin position="107"/>
        <end position="137"/>
    </location>
</feature>
<evidence type="ECO:0000313" key="4">
    <source>
        <dbReference type="Proteomes" id="UP001564760"/>
    </source>
</evidence>
<feature type="region of interest" description="Disordered" evidence="1">
    <location>
        <begin position="178"/>
        <end position="211"/>
    </location>
</feature>
<proteinExistence type="predicted"/>
<feature type="region of interest" description="Disordered" evidence="1">
    <location>
        <begin position="1"/>
        <end position="36"/>
    </location>
</feature>
<keyword evidence="4" id="KW-1185">Reference proteome</keyword>
<feature type="compositionally biased region" description="Basic and acidic residues" evidence="1">
    <location>
        <begin position="1"/>
        <end position="29"/>
    </location>
</feature>
<accession>A0ABV4BU58</accession>
<dbReference type="EMBL" id="JBGEDP010000001">
    <property type="protein sequence ID" value="MEY8013838.1"/>
    <property type="molecule type" value="Genomic_DNA"/>
</dbReference>
<dbReference type="Pfam" id="PF13936">
    <property type="entry name" value="HTH_38"/>
    <property type="match status" value="1"/>
</dbReference>
<evidence type="ECO:0000256" key="1">
    <source>
        <dbReference type="SAM" id="MobiDB-lite"/>
    </source>
</evidence>
<protein>
    <submittedName>
        <fullName evidence="3">Helix-turn-helix domain-containing protein</fullName>
    </submittedName>
</protein>
<dbReference type="InterPro" id="IPR025246">
    <property type="entry name" value="IS30-like_HTH"/>
</dbReference>
<dbReference type="RefSeq" id="WP_369736493.1">
    <property type="nucleotide sequence ID" value="NZ_JBGEDP010000001.1"/>
</dbReference>
<comment type="caution">
    <text evidence="3">The sequence shown here is derived from an EMBL/GenBank/DDBJ whole genome shotgun (WGS) entry which is preliminary data.</text>
</comment>
<dbReference type="Proteomes" id="UP001564760">
    <property type="component" value="Unassembled WGS sequence"/>
</dbReference>
<evidence type="ECO:0000259" key="2">
    <source>
        <dbReference type="Pfam" id="PF13936"/>
    </source>
</evidence>
<organism evidence="3 4">
    <name type="scientific">Mycobacterium servetii</name>
    <dbReference type="NCBI Taxonomy" id="3237418"/>
    <lineage>
        <taxon>Bacteria</taxon>
        <taxon>Bacillati</taxon>
        <taxon>Actinomycetota</taxon>
        <taxon>Actinomycetes</taxon>
        <taxon>Mycobacteriales</taxon>
        <taxon>Mycobacteriaceae</taxon>
        <taxon>Mycobacterium</taxon>
    </lineage>
</organism>
<evidence type="ECO:0000313" key="3">
    <source>
        <dbReference type="EMBL" id="MEY8013838.1"/>
    </source>
</evidence>
<name>A0ABV4BU58_9MYCO</name>